<keyword evidence="2" id="KW-0175">Coiled coil</keyword>
<evidence type="ECO:0000313" key="4">
    <source>
        <dbReference type="EnsemblMetazoa" id="CJA29053.1"/>
    </source>
</evidence>
<keyword evidence="1" id="KW-0863">Zinc-finger</keyword>
<accession>A0A8R1I8D0</accession>
<dbReference type="Proteomes" id="UP000005237">
    <property type="component" value="Unassembled WGS sequence"/>
</dbReference>
<proteinExistence type="predicted"/>
<dbReference type="GO" id="GO:0005737">
    <property type="term" value="C:cytoplasm"/>
    <property type="evidence" value="ECO:0007669"/>
    <property type="project" value="UniProtKB-ARBA"/>
</dbReference>
<dbReference type="GO" id="GO:0019899">
    <property type="term" value="F:enzyme binding"/>
    <property type="evidence" value="ECO:0007669"/>
    <property type="project" value="UniProtKB-ARBA"/>
</dbReference>
<dbReference type="SUPFAM" id="SSF57756">
    <property type="entry name" value="Retrovirus zinc finger-like domains"/>
    <property type="match status" value="1"/>
</dbReference>
<name>A0A8R1I8D0_CAEJA</name>
<protein>
    <submittedName>
        <fullName evidence="4">CCHC-type domain-containing protein</fullName>
    </submittedName>
</protein>
<feature type="coiled-coil region" evidence="2">
    <location>
        <begin position="134"/>
        <end position="203"/>
    </location>
</feature>
<dbReference type="Gene3D" id="4.10.60.10">
    <property type="entry name" value="Zinc finger, CCHC-type"/>
    <property type="match status" value="1"/>
</dbReference>
<reference evidence="5" key="1">
    <citation type="submission" date="2010-08" db="EMBL/GenBank/DDBJ databases">
        <authorList>
            <consortium name="Caenorhabditis japonica Sequencing Consortium"/>
            <person name="Wilson R.K."/>
        </authorList>
    </citation>
    <scope>NUCLEOTIDE SEQUENCE [LARGE SCALE GENOMIC DNA]</scope>
    <source>
        <strain evidence="5">DF5081</strain>
    </source>
</reference>
<dbReference type="GO" id="GO:0008270">
    <property type="term" value="F:zinc ion binding"/>
    <property type="evidence" value="ECO:0007669"/>
    <property type="project" value="UniProtKB-KW"/>
</dbReference>
<evidence type="ECO:0000256" key="1">
    <source>
        <dbReference type="PROSITE-ProRule" id="PRU00047"/>
    </source>
</evidence>
<dbReference type="EnsemblMetazoa" id="CJA29053.1">
    <property type="protein sequence ID" value="CJA29053.1"/>
    <property type="gene ID" value="WBGene00184627"/>
</dbReference>
<evidence type="ECO:0000256" key="2">
    <source>
        <dbReference type="SAM" id="Coils"/>
    </source>
</evidence>
<organism evidence="4 5">
    <name type="scientific">Caenorhabditis japonica</name>
    <dbReference type="NCBI Taxonomy" id="281687"/>
    <lineage>
        <taxon>Eukaryota</taxon>
        <taxon>Metazoa</taxon>
        <taxon>Ecdysozoa</taxon>
        <taxon>Nematoda</taxon>
        <taxon>Chromadorea</taxon>
        <taxon>Rhabditida</taxon>
        <taxon>Rhabditina</taxon>
        <taxon>Rhabditomorpha</taxon>
        <taxon>Rhabditoidea</taxon>
        <taxon>Rhabditidae</taxon>
        <taxon>Peloderinae</taxon>
        <taxon>Caenorhabditis</taxon>
    </lineage>
</organism>
<keyword evidence="1" id="KW-0862">Zinc</keyword>
<sequence length="375" mass="43088">MDEMTPETMDGRGARGTEDLEVIVEDGHVGVKRRRKLWKSFAWFVNAADKVEEQVMEKLISVQRCTVRHRKMIVGPIVEFRTELSARFEEIGRDKWPRAVLRLMREQKLETVEGLRALCERGSLEDRSSRTEGEENHQDELIWFNEEKERLEARIRKCEAEKLRAEKLMRRAQRAVEEERKTAEQLNGSLKQVTRKLERLRRYGRTNKCFRCGGVGHMVRQCTSRPVQKVDTAKRARKAKMVESVKILGQRRRFEIDSGSVVSMISTGGWQRSKRNSKWEKEVEVLAKPNFRGPPQSGAQVRAKAKAGFGQFIRMETENGCVPTSQSLKSEQRKVAGVNPLFIKRNQAIGVGSRSAARCSPKTTQVTVDTVDWMS</sequence>
<dbReference type="AlphaFoldDB" id="A0A8R1I8D0"/>
<evidence type="ECO:0000313" key="5">
    <source>
        <dbReference type="Proteomes" id="UP000005237"/>
    </source>
</evidence>
<dbReference type="InterPro" id="IPR001878">
    <property type="entry name" value="Znf_CCHC"/>
</dbReference>
<dbReference type="PROSITE" id="PS50158">
    <property type="entry name" value="ZF_CCHC"/>
    <property type="match status" value="1"/>
</dbReference>
<dbReference type="InterPro" id="IPR036875">
    <property type="entry name" value="Znf_CCHC_sf"/>
</dbReference>
<reference evidence="4" key="2">
    <citation type="submission" date="2022-06" db="UniProtKB">
        <authorList>
            <consortium name="EnsemblMetazoa"/>
        </authorList>
    </citation>
    <scope>IDENTIFICATION</scope>
    <source>
        <strain evidence="4">DF5081</strain>
    </source>
</reference>
<dbReference type="SMART" id="SM00343">
    <property type="entry name" value="ZnF_C2HC"/>
    <property type="match status" value="1"/>
</dbReference>
<dbReference type="GO" id="GO:0003676">
    <property type="term" value="F:nucleic acid binding"/>
    <property type="evidence" value="ECO:0007669"/>
    <property type="project" value="InterPro"/>
</dbReference>
<keyword evidence="5" id="KW-1185">Reference proteome</keyword>
<keyword evidence="1" id="KW-0479">Metal-binding</keyword>
<feature type="domain" description="CCHC-type" evidence="3">
    <location>
        <begin position="208"/>
        <end position="224"/>
    </location>
</feature>
<dbReference type="Pfam" id="PF00098">
    <property type="entry name" value="zf-CCHC"/>
    <property type="match status" value="1"/>
</dbReference>
<evidence type="ECO:0000259" key="3">
    <source>
        <dbReference type="PROSITE" id="PS50158"/>
    </source>
</evidence>